<proteinExistence type="predicted"/>
<organism evidence="1 2">
    <name type="scientific">Dietzia natronolimnaea</name>
    <dbReference type="NCBI Taxonomy" id="161920"/>
    <lineage>
        <taxon>Bacteria</taxon>
        <taxon>Bacillati</taxon>
        <taxon>Actinomycetota</taxon>
        <taxon>Actinomycetes</taxon>
        <taxon>Mycobacteriales</taxon>
        <taxon>Dietziaceae</taxon>
        <taxon>Dietzia</taxon>
    </lineage>
</organism>
<protein>
    <submittedName>
        <fullName evidence="1">Transposase</fullName>
    </submittedName>
</protein>
<feature type="non-terminal residue" evidence="1">
    <location>
        <position position="1"/>
    </location>
</feature>
<evidence type="ECO:0000313" key="1">
    <source>
        <dbReference type="EMBL" id="PAY21639.1"/>
    </source>
</evidence>
<comment type="caution">
    <text evidence="1">The sequence shown here is derived from an EMBL/GenBank/DDBJ whole genome shotgun (WGS) entry which is preliminary data.</text>
</comment>
<accession>A0A2A2WKA0</accession>
<gene>
    <name evidence="1" type="ORF">CEY15_17955</name>
</gene>
<keyword evidence="2" id="KW-1185">Reference proteome</keyword>
<dbReference type="AlphaFoldDB" id="A0A2A2WKA0"/>
<sequence>ARDAESRGWIDEADRHHKLLNRLDALIADTEAAAG</sequence>
<name>A0A2A2WKA0_9ACTN</name>
<reference evidence="2" key="1">
    <citation type="submission" date="2017-09" db="EMBL/GenBank/DDBJ databases">
        <authorList>
            <person name="Zhang Y."/>
            <person name="Huang X."/>
            <person name="Liu J."/>
            <person name="Lu L."/>
            <person name="Peng K."/>
        </authorList>
    </citation>
    <scope>NUCLEOTIDE SEQUENCE [LARGE SCALE GENOMIC DNA]</scope>
    <source>
        <strain evidence="2">S-XJ-1</strain>
    </source>
</reference>
<dbReference type="Proteomes" id="UP000218810">
    <property type="component" value="Unassembled WGS sequence"/>
</dbReference>
<evidence type="ECO:0000313" key="2">
    <source>
        <dbReference type="Proteomes" id="UP000218810"/>
    </source>
</evidence>
<dbReference type="EMBL" id="NTGA01000126">
    <property type="protein sequence ID" value="PAY21639.1"/>
    <property type="molecule type" value="Genomic_DNA"/>
</dbReference>